<feature type="domain" description="ABC transporter" evidence="5">
    <location>
        <begin position="4"/>
        <end position="233"/>
    </location>
</feature>
<proteinExistence type="inferred from homology"/>
<accession>A0A1I0ZZ56</accession>
<dbReference type="GO" id="GO:0016887">
    <property type="term" value="F:ATP hydrolysis activity"/>
    <property type="evidence" value="ECO:0007669"/>
    <property type="project" value="InterPro"/>
</dbReference>
<keyword evidence="3" id="KW-0547">Nucleotide-binding</keyword>
<evidence type="ECO:0000259" key="5">
    <source>
        <dbReference type="PROSITE" id="PS50893"/>
    </source>
</evidence>
<evidence type="ECO:0000256" key="3">
    <source>
        <dbReference type="ARBA" id="ARBA00022741"/>
    </source>
</evidence>
<evidence type="ECO:0000313" key="6">
    <source>
        <dbReference type="EMBL" id="SFB30356.1"/>
    </source>
</evidence>
<keyword evidence="4" id="KW-0067">ATP-binding</keyword>
<dbReference type="PROSITE" id="PS50893">
    <property type="entry name" value="ABC_TRANSPORTER_2"/>
    <property type="match status" value="1"/>
</dbReference>
<dbReference type="Pfam" id="PF00005">
    <property type="entry name" value="ABC_tran"/>
    <property type="match status" value="1"/>
</dbReference>
<keyword evidence="7" id="KW-1185">Reference proteome</keyword>
<dbReference type="InterPro" id="IPR003439">
    <property type="entry name" value="ABC_transporter-like_ATP-bd"/>
</dbReference>
<dbReference type="EMBL" id="FOKI01000027">
    <property type="protein sequence ID" value="SFB30356.1"/>
    <property type="molecule type" value="Genomic_DNA"/>
</dbReference>
<dbReference type="SUPFAM" id="SSF52540">
    <property type="entry name" value="P-loop containing nucleoside triphosphate hydrolases"/>
    <property type="match status" value="1"/>
</dbReference>
<dbReference type="OrthoDB" id="9804819at2"/>
<evidence type="ECO:0000256" key="1">
    <source>
        <dbReference type="ARBA" id="ARBA00005417"/>
    </source>
</evidence>
<evidence type="ECO:0000313" key="7">
    <source>
        <dbReference type="Proteomes" id="UP000198619"/>
    </source>
</evidence>
<dbReference type="InterPro" id="IPR027417">
    <property type="entry name" value="P-loop_NTPase"/>
</dbReference>
<dbReference type="Gene3D" id="3.40.50.300">
    <property type="entry name" value="P-loop containing nucleotide triphosphate hydrolases"/>
    <property type="match status" value="1"/>
</dbReference>
<dbReference type="Proteomes" id="UP000198619">
    <property type="component" value="Unassembled WGS sequence"/>
</dbReference>
<name>A0A1I0ZZ56_9CLOT</name>
<reference evidence="6 7" key="1">
    <citation type="submission" date="2016-10" db="EMBL/GenBank/DDBJ databases">
        <authorList>
            <person name="de Groot N.N."/>
        </authorList>
    </citation>
    <scope>NUCLEOTIDE SEQUENCE [LARGE SCALE GENOMIC DNA]</scope>
    <source>
        <strain evidence="6 7">DSM 12271</strain>
    </source>
</reference>
<dbReference type="PROSITE" id="PS00211">
    <property type="entry name" value="ABC_TRANSPORTER_1"/>
    <property type="match status" value="1"/>
</dbReference>
<organism evidence="6 7">
    <name type="scientific">Clostridium frigidicarnis</name>
    <dbReference type="NCBI Taxonomy" id="84698"/>
    <lineage>
        <taxon>Bacteria</taxon>
        <taxon>Bacillati</taxon>
        <taxon>Bacillota</taxon>
        <taxon>Clostridia</taxon>
        <taxon>Eubacteriales</taxon>
        <taxon>Clostridiaceae</taxon>
        <taxon>Clostridium</taxon>
    </lineage>
</organism>
<dbReference type="SMART" id="SM00382">
    <property type="entry name" value="AAA"/>
    <property type="match status" value="1"/>
</dbReference>
<keyword evidence="2" id="KW-0813">Transport</keyword>
<dbReference type="GO" id="GO:0005524">
    <property type="term" value="F:ATP binding"/>
    <property type="evidence" value="ECO:0007669"/>
    <property type="project" value="UniProtKB-KW"/>
</dbReference>
<dbReference type="PANTHER" id="PTHR43335">
    <property type="entry name" value="ABC TRANSPORTER, ATP-BINDING PROTEIN"/>
    <property type="match status" value="1"/>
</dbReference>
<dbReference type="AlphaFoldDB" id="A0A1I0ZZ56"/>
<gene>
    <name evidence="6" type="ORF">SAMN04488528_102710</name>
</gene>
<dbReference type="InterPro" id="IPR003593">
    <property type="entry name" value="AAA+_ATPase"/>
</dbReference>
<dbReference type="RefSeq" id="WP_090042363.1">
    <property type="nucleotide sequence ID" value="NZ_FOKI01000027.1"/>
</dbReference>
<dbReference type="PANTHER" id="PTHR43335:SF2">
    <property type="entry name" value="ABC TRANSPORTER, ATP-BINDING PROTEIN"/>
    <property type="match status" value="1"/>
</dbReference>
<sequence>MLNLKVDNLNYNYGKVQALKDVSFHVNEGLIGVLGANGAGKTTLMKLLTTLFSIQSGEICLNDLNYKKDLNKVRNNIGYLPQNFSTYGNIKGREFLEVIANLKLDCDKKTIDNHINEIVEKLNMKEYIDRKFKEYSGGMKQKLGFAQVLIGDPRLIIIDEPTVGLDPEQRNTIRELFPVISRNRIVLATTHIVEDIEYYCNYLLVINHGELIYKGTKENFIKEVDGLLWEADVDTETLIKITEKNLVLTTIYNEKSCHVKYVSNKPLTDNSVNVKVNLQDAYIIHNKTHVKAHSKK</sequence>
<dbReference type="InterPro" id="IPR017871">
    <property type="entry name" value="ABC_transporter-like_CS"/>
</dbReference>
<evidence type="ECO:0000256" key="2">
    <source>
        <dbReference type="ARBA" id="ARBA00022448"/>
    </source>
</evidence>
<comment type="similarity">
    <text evidence="1">Belongs to the ABC transporter superfamily.</text>
</comment>
<protein>
    <submittedName>
        <fullName evidence="6">ABC-type multidrug transport system, ATPase component</fullName>
    </submittedName>
</protein>
<evidence type="ECO:0000256" key="4">
    <source>
        <dbReference type="ARBA" id="ARBA00022840"/>
    </source>
</evidence>
<dbReference type="STRING" id="84698.SAMN04488528_102710"/>